<dbReference type="InterPro" id="IPR051677">
    <property type="entry name" value="AfsR-DnrI-RedD_regulator"/>
</dbReference>
<dbReference type="EMBL" id="JAEQNC010000006">
    <property type="protein sequence ID" value="MBL0373031.1"/>
    <property type="molecule type" value="Genomic_DNA"/>
</dbReference>
<dbReference type="RefSeq" id="WP_201658746.1">
    <property type="nucleotide sequence ID" value="NZ_JAEQNC010000006.1"/>
</dbReference>
<reference evidence="4" key="1">
    <citation type="submission" date="2021-01" db="EMBL/GenBank/DDBJ databases">
        <title>Rhizobium sp. strain KVB221 16S ribosomal RNA gene Genome sequencing and assembly.</title>
        <authorList>
            <person name="Kang M."/>
        </authorList>
    </citation>
    <scope>NUCLEOTIDE SEQUENCE</scope>
    <source>
        <strain evidence="4">KVB221</strain>
    </source>
</reference>
<dbReference type="SUPFAM" id="SSF46894">
    <property type="entry name" value="C-terminal effector domain of the bipartite response regulators"/>
    <property type="match status" value="1"/>
</dbReference>
<evidence type="ECO:0000259" key="3">
    <source>
        <dbReference type="SMART" id="SM01043"/>
    </source>
</evidence>
<protein>
    <recommendedName>
        <fullName evidence="3">Bacterial transcriptional activator domain-containing protein</fullName>
    </recommendedName>
</protein>
<dbReference type="GO" id="GO:0006355">
    <property type="term" value="P:regulation of DNA-templated transcription"/>
    <property type="evidence" value="ECO:0007669"/>
    <property type="project" value="InterPro"/>
</dbReference>
<dbReference type="InterPro" id="IPR016032">
    <property type="entry name" value="Sig_transdc_resp-reg_C-effctor"/>
</dbReference>
<dbReference type="Gene3D" id="1.25.40.10">
    <property type="entry name" value="Tetratricopeptide repeat domain"/>
    <property type="match status" value="2"/>
</dbReference>
<evidence type="ECO:0000256" key="1">
    <source>
        <dbReference type="ARBA" id="ARBA00023015"/>
    </source>
</evidence>
<feature type="domain" description="Bacterial transcriptional activator" evidence="3">
    <location>
        <begin position="100"/>
        <end position="236"/>
    </location>
</feature>
<dbReference type="AlphaFoldDB" id="A0A936YR42"/>
<accession>A0A936YR42</accession>
<organism evidence="4 5">
    <name type="scientific">Rhizobium setariae</name>
    <dbReference type="NCBI Taxonomy" id="2801340"/>
    <lineage>
        <taxon>Bacteria</taxon>
        <taxon>Pseudomonadati</taxon>
        <taxon>Pseudomonadota</taxon>
        <taxon>Alphaproteobacteria</taxon>
        <taxon>Hyphomicrobiales</taxon>
        <taxon>Rhizobiaceae</taxon>
        <taxon>Rhizobium/Agrobacterium group</taxon>
        <taxon>Rhizobium</taxon>
    </lineage>
</organism>
<evidence type="ECO:0000313" key="4">
    <source>
        <dbReference type="EMBL" id="MBL0373031.1"/>
    </source>
</evidence>
<dbReference type="Gene3D" id="1.10.10.10">
    <property type="entry name" value="Winged helix-like DNA-binding domain superfamily/Winged helix DNA-binding domain"/>
    <property type="match status" value="1"/>
</dbReference>
<evidence type="ECO:0000313" key="5">
    <source>
        <dbReference type="Proteomes" id="UP000633219"/>
    </source>
</evidence>
<sequence length="644" mass="72009">MGFVLRLFGRFQLLAATGESIAIGSRKHQALIAMLALSNGRPISRSKLAGTLWAERTEDHARNSLRQAFFTIRHAMEGHGAEPFMFDNEAGWVQDGELVTDVQALVAAAASGLLPERLDYYEGEFLEGLNFSDETLEVWLRSERDRHHDLLFDCLMRIANSLEKSGDKEQAVAAARCLLRHDPYHEPSHRIVLRNYLSRGERARAIRYYETLGAQFKADLDVIPDAETRQLIAGIRNPRDPTQRNYLASGKPRLAILPIVSLSDRGDDSHVAESLTRKLIGEVGRFSPISVVAAATMLAFKAREHTVEEIGALVSADYILEIAFQGLGETGWTLAQLVSVHSGTQIWSRKYSGENATSMAGQDRLVRKISGNLFQILMKHASESSSVDGAEKVTDGNLYLKVFHHVERPTLTGMIRARRLCNRILTIDPDHVLVRESLAWINFHSSFNGWLGNPIRAFMQARDIVTAGLQIDDREPYLLSAFGLAETYLGNIRAGLDGLTRAVDLNPNDGEFHTWLGIGLTYADRIEEAHAAFDQADQVSPDYHPIFLFRSDACIASGNYHDAIAFLDRFLTVLPEYNWARLLRAAAHEAIGNSDEARLGVAEVRQNNLLLNGRYIEQLLLARGPYFRERLWPMLEAAGLPWSK</sequence>
<keyword evidence="2" id="KW-0804">Transcription</keyword>
<dbReference type="GO" id="GO:0003677">
    <property type="term" value="F:DNA binding"/>
    <property type="evidence" value="ECO:0007669"/>
    <property type="project" value="InterPro"/>
</dbReference>
<evidence type="ECO:0000256" key="2">
    <source>
        <dbReference type="ARBA" id="ARBA00023163"/>
    </source>
</evidence>
<comment type="caution">
    <text evidence="4">The sequence shown here is derived from an EMBL/GenBank/DDBJ whole genome shotgun (WGS) entry which is preliminary data.</text>
</comment>
<keyword evidence="1" id="KW-0805">Transcription regulation</keyword>
<dbReference type="SUPFAM" id="SSF48452">
    <property type="entry name" value="TPR-like"/>
    <property type="match status" value="2"/>
</dbReference>
<gene>
    <name evidence="4" type="ORF">JJB09_13430</name>
</gene>
<keyword evidence="5" id="KW-1185">Reference proteome</keyword>
<dbReference type="InterPro" id="IPR005158">
    <property type="entry name" value="BTAD"/>
</dbReference>
<dbReference type="Pfam" id="PF03704">
    <property type="entry name" value="BTAD"/>
    <property type="match status" value="1"/>
</dbReference>
<dbReference type="InterPro" id="IPR011990">
    <property type="entry name" value="TPR-like_helical_dom_sf"/>
</dbReference>
<dbReference type="PANTHER" id="PTHR35807">
    <property type="entry name" value="TRANSCRIPTIONAL REGULATOR REDD-RELATED"/>
    <property type="match status" value="1"/>
</dbReference>
<dbReference type="SMART" id="SM00028">
    <property type="entry name" value="TPR"/>
    <property type="match status" value="3"/>
</dbReference>
<dbReference type="SMART" id="SM01043">
    <property type="entry name" value="BTAD"/>
    <property type="match status" value="1"/>
</dbReference>
<dbReference type="Proteomes" id="UP000633219">
    <property type="component" value="Unassembled WGS sequence"/>
</dbReference>
<name>A0A936YR42_9HYPH</name>
<dbReference type="InterPro" id="IPR019734">
    <property type="entry name" value="TPR_rpt"/>
</dbReference>
<proteinExistence type="predicted"/>
<dbReference type="InterPro" id="IPR036388">
    <property type="entry name" value="WH-like_DNA-bd_sf"/>
</dbReference>
<dbReference type="PANTHER" id="PTHR35807:SF1">
    <property type="entry name" value="TRANSCRIPTIONAL REGULATOR REDD"/>
    <property type="match status" value="1"/>
</dbReference>